<dbReference type="RefSeq" id="WP_030479354.1">
    <property type="nucleotide sequence ID" value="NZ_FWYC01000021.1"/>
</dbReference>
<name>A0A1W2FRJ0_9PSEU</name>
<organism evidence="1 2">
    <name type="scientific">Lentzea albidocapillata</name>
    <dbReference type="NCBI Taxonomy" id="40571"/>
    <lineage>
        <taxon>Bacteria</taxon>
        <taxon>Bacillati</taxon>
        <taxon>Actinomycetota</taxon>
        <taxon>Actinomycetes</taxon>
        <taxon>Pseudonocardiales</taxon>
        <taxon>Pseudonocardiaceae</taxon>
        <taxon>Lentzea</taxon>
    </lineage>
</organism>
<evidence type="ECO:0000313" key="2">
    <source>
        <dbReference type="Proteomes" id="UP000192840"/>
    </source>
</evidence>
<evidence type="ECO:0000313" key="1">
    <source>
        <dbReference type="EMBL" id="SMD24228.1"/>
    </source>
</evidence>
<gene>
    <name evidence="1" type="ORF">SAMN05660733_07684</name>
</gene>
<reference evidence="2" key="1">
    <citation type="submission" date="2017-04" db="EMBL/GenBank/DDBJ databases">
        <authorList>
            <person name="Varghese N."/>
            <person name="Submissions S."/>
        </authorList>
    </citation>
    <scope>NUCLEOTIDE SEQUENCE [LARGE SCALE GENOMIC DNA]</scope>
    <source>
        <strain evidence="2">DSM 44073</strain>
    </source>
</reference>
<dbReference type="eggNOG" id="ENOG5031QBE">
    <property type="taxonomic scope" value="Bacteria"/>
</dbReference>
<protein>
    <submittedName>
        <fullName evidence="1">Uncharacterized protein</fullName>
    </submittedName>
</protein>
<accession>A0A1W2FRJ0</accession>
<keyword evidence="2" id="KW-1185">Reference proteome</keyword>
<dbReference type="AlphaFoldDB" id="A0A1W2FRJ0"/>
<proteinExistence type="predicted"/>
<dbReference type="OrthoDB" id="3698725at2"/>
<dbReference type="STRING" id="40571.SAMN05660733_07684"/>
<dbReference type="Proteomes" id="UP000192840">
    <property type="component" value="Unassembled WGS sequence"/>
</dbReference>
<sequence length="113" mass="12253">MDDRTFITTAPDDDGLVTVHFGGEQPAQGYRIPTPAEVAAEQAGGRVHLTYSEPITVSHPTGWTSPPRCIEDRVMAEQLRDATNFLSGPDAAKRRTWTIAPCDGSANRCRGGR</sequence>
<dbReference type="EMBL" id="FWYC01000021">
    <property type="protein sequence ID" value="SMD24228.1"/>
    <property type="molecule type" value="Genomic_DNA"/>
</dbReference>